<sequence length="816" mass="89530">MVRDLLASGGVVAIKLAQMIAEDPRVPAHYRDLLGSLRDDNDPMSIAEWWLRVPTSIRSKISELGPCLGTGSVKQVHIARLGRAEEQPTGPIAGSALPLQPPSFHNMDKGPEEYAVAVLRRNVEDEALASLDALGASDELAPVAQRLARLVFGEFNLFGEGEALGEFASTSIGRHPRFSVVKVKHHSPRCLVEERARGKTVAKVLRGATTRHLIRRQTRHRLLDDAKEAEKHRKVTATEKATATAPGKDGGGQSTPGQDQVSRAVPRRGTTGRPVPKRYPGEGNLDFAAMDDEEMDVNAALDLLVEYHKVILQAFLDDGLIHSDIHLGNAVLEKTQMAAPPPEVPTKGRRRDAAPALPSRTVEREGKQYRYRFKLFDVGQFERVAPADTKAILWTLCWISTPERQTLLRSIAIKHLAAVSILSCFHFSQDNLSVAMMQEELEQRISDAFDDAIKPFSDGTHPDKKTAFILFLRNAEEKGVSLPKSFFAIAKMIDGIVSQQESYGIEPVFDNTIETFLKRSMTWGETIVLGQTAAKMQWAKTFTTTNSSNSSSSSSCLLDLQFGGRCEAGNKGKVEASKNSRVEEVVQVVLGSGLFQQLHVLVDFGHRVCTDGAAGGGTWGPNSRKARVAAAQEPIYRCLKIWERKREDCLQGAGEGGTCASSPSHAIGATVPAQECFVGQGRPNDGELAALAHVWDATLYRAPKHFSSLLFQIFILLRAWSQALPGLVRLAPRGVDMDHVLALGAHRRVKKRRDEEGAKVLRVLQGSAPILHDKVCRILDVGQVQALCVNRKEEVHDCTVARELPQTVFPFLHPGR</sequence>
<reference evidence="2" key="1">
    <citation type="submission" date="2021-01" db="EMBL/GenBank/DDBJ databases">
        <authorList>
            <person name="Corre E."/>
            <person name="Pelletier E."/>
            <person name="Niang G."/>
            <person name="Scheremetjew M."/>
            <person name="Finn R."/>
            <person name="Kale V."/>
            <person name="Holt S."/>
            <person name="Cochrane G."/>
            <person name="Meng A."/>
            <person name="Brown T."/>
            <person name="Cohen L."/>
        </authorList>
    </citation>
    <scope>NUCLEOTIDE SEQUENCE</scope>
    <source>
        <strain evidence="2">CCMP1243</strain>
    </source>
</reference>
<feature type="region of interest" description="Disordered" evidence="1">
    <location>
        <begin position="339"/>
        <end position="361"/>
    </location>
</feature>
<dbReference type="AlphaFoldDB" id="A0A7S2SQR0"/>
<organism evidence="2">
    <name type="scientific">Rhizochromulina marina</name>
    <dbReference type="NCBI Taxonomy" id="1034831"/>
    <lineage>
        <taxon>Eukaryota</taxon>
        <taxon>Sar</taxon>
        <taxon>Stramenopiles</taxon>
        <taxon>Ochrophyta</taxon>
        <taxon>Dictyochophyceae</taxon>
        <taxon>Rhizochromulinales</taxon>
        <taxon>Rhizochromulina</taxon>
    </lineage>
</organism>
<proteinExistence type="predicted"/>
<feature type="compositionally biased region" description="Basic and acidic residues" evidence="1">
    <location>
        <begin position="221"/>
        <end position="231"/>
    </location>
</feature>
<name>A0A7S2SQR0_9STRA</name>
<feature type="region of interest" description="Disordered" evidence="1">
    <location>
        <begin position="216"/>
        <end position="285"/>
    </location>
</feature>
<evidence type="ECO:0000256" key="1">
    <source>
        <dbReference type="SAM" id="MobiDB-lite"/>
    </source>
</evidence>
<evidence type="ECO:0000313" key="2">
    <source>
        <dbReference type="EMBL" id="CAD9707082.1"/>
    </source>
</evidence>
<accession>A0A7S2SQR0</accession>
<protein>
    <submittedName>
        <fullName evidence="2">Uncharacterized protein</fullName>
    </submittedName>
</protein>
<gene>
    <name evidence="2" type="ORF">RMAR1173_LOCUS18073</name>
</gene>
<dbReference type="EMBL" id="HBHJ01027296">
    <property type="protein sequence ID" value="CAD9707082.1"/>
    <property type="molecule type" value="Transcribed_RNA"/>
</dbReference>